<dbReference type="PANTHER" id="PTHR48094:SF11">
    <property type="entry name" value="GLUTATHIONE-INDEPENDENT GLYOXALASE HSP31-RELATED"/>
    <property type="match status" value="1"/>
</dbReference>
<dbReference type="InterPro" id="IPR029062">
    <property type="entry name" value="Class_I_gatase-like"/>
</dbReference>
<evidence type="ECO:0000256" key="1">
    <source>
        <dbReference type="ARBA" id="ARBA00023016"/>
    </source>
</evidence>
<evidence type="ECO:0000313" key="5">
    <source>
        <dbReference type="EMBL" id="KMO72594.1"/>
    </source>
</evidence>
<dbReference type="OrthoDB" id="9792284at2"/>
<comment type="similarity">
    <text evidence="3">Belongs to the peptidase C56 family. HSP31-like subfamily.</text>
</comment>
<accession>A0A0J6VR00</accession>
<evidence type="ECO:0000259" key="4">
    <source>
        <dbReference type="Pfam" id="PF01965"/>
    </source>
</evidence>
<reference evidence="5 6" key="1">
    <citation type="journal article" date="2015" name="Genome Biol. Evol.">
        <title>Characterization of Three Mycobacterium spp. with Potential Use in Bioremediation by Genome Sequencing and Comparative Genomics.</title>
        <authorList>
            <person name="Das S."/>
            <person name="Pettersson B.M."/>
            <person name="Behra P.R."/>
            <person name="Ramesh M."/>
            <person name="Dasgupta S."/>
            <person name="Bhattacharya A."/>
            <person name="Kirsebom L.A."/>
        </authorList>
    </citation>
    <scope>NUCLEOTIDE SEQUENCE [LARGE SCALE GENOMIC DNA]</scope>
    <source>
        <strain evidence="5 6">DSM 44219</strain>
    </source>
</reference>
<dbReference type="CDD" id="cd07812">
    <property type="entry name" value="SRPBCC"/>
    <property type="match status" value="1"/>
</dbReference>
<dbReference type="InterPro" id="IPR002818">
    <property type="entry name" value="DJ-1/PfpI"/>
</dbReference>
<dbReference type="InterPro" id="IPR019587">
    <property type="entry name" value="Polyketide_cyclase/dehydratase"/>
</dbReference>
<dbReference type="SUPFAM" id="SSF52317">
    <property type="entry name" value="Class I glutamine amidotransferase-like"/>
    <property type="match status" value="1"/>
</dbReference>
<keyword evidence="1" id="KW-0346">Stress response</keyword>
<sequence length="387" mass="42834">MTDVLMVISAADHWTLTDGTRHPTGFWAEEVAVPHSIFRDAGWNVTIATPGGRAPTMDQLSMGVAGGMPWKRRAIARYLDSTADQLRTPVPLDRVDATTFDLVFYPGGHGPMEDLAYDATSGALLSRRLRSNAPLALLCHAPAAVLATEAGDAPSPFAGRRMTGLSNREEGLNRFARKAPWLLEDRLFELGVDYSKGVLPLRPYVVVDGNLYTGQNPQSSEKLARRLIAELSPPALQVSVSRVIDAPREQLHAFVSDVSHMGELSPETIDARWISPGRRFVGRNRIGPLYRWSMTATVTENIPGASFEFLTDAPSDTHWRYTFADVDGGTLVTETMRKHQPQMRAVVFLQDISGARDRRSHLEKGMTATLQRLAERFERRSTKDVAQ</sequence>
<evidence type="ECO:0000313" key="6">
    <source>
        <dbReference type="Proteomes" id="UP000036176"/>
    </source>
</evidence>
<dbReference type="Pfam" id="PF10604">
    <property type="entry name" value="Polyketide_cyc2"/>
    <property type="match status" value="1"/>
</dbReference>
<dbReference type="AlphaFoldDB" id="A0A0J6VR00"/>
<dbReference type="SUPFAM" id="SSF55961">
    <property type="entry name" value="Bet v1-like"/>
    <property type="match status" value="1"/>
</dbReference>
<evidence type="ECO:0000256" key="3">
    <source>
        <dbReference type="ARBA" id="ARBA00038493"/>
    </source>
</evidence>
<dbReference type="GO" id="GO:0005737">
    <property type="term" value="C:cytoplasm"/>
    <property type="evidence" value="ECO:0007669"/>
    <property type="project" value="TreeGrafter"/>
</dbReference>
<dbReference type="GO" id="GO:0019172">
    <property type="term" value="F:glyoxalase III activity"/>
    <property type="evidence" value="ECO:0007669"/>
    <property type="project" value="UniProtKB-EC"/>
</dbReference>
<dbReference type="Pfam" id="PF01965">
    <property type="entry name" value="DJ-1_PfpI"/>
    <property type="match status" value="1"/>
</dbReference>
<proteinExistence type="inferred from homology"/>
<dbReference type="Proteomes" id="UP000036176">
    <property type="component" value="Unassembled WGS sequence"/>
</dbReference>
<dbReference type="EC" id="4.2.1.130" evidence="5"/>
<dbReference type="PATRIC" id="fig|1800.3.peg.4913"/>
<organism evidence="5 6">
    <name type="scientific">Mycolicibacterium chubuense</name>
    <name type="common">Mycobacterium chubuense</name>
    <dbReference type="NCBI Taxonomy" id="1800"/>
    <lineage>
        <taxon>Bacteria</taxon>
        <taxon>Bacillati</taxon>
        <taxon>Actinomycetota</taxon>
        <taxon>Actinomycetes</taxon>
        <taxon>Mycobacteriales</taxon>
        <taxon>Mycobacteriaceae</taxon>
        <taxon>Mycolicibacterium</taxon>
    </lineage>
</organism>
<dbReference type="CDD" id="cd03141">
    <property type="entry name" value="GATase1_Hsp31_like"/>
    <property type="match status" value="1"/>
</dbReference>
<dbReference type="Gene3D" id="3.30.530.20">
    <property type="match status" value="1"/>
</dbReference>
<name>A0A0J6VR00_MYCCU</name>
<dbReference type="InterPro" id="IPR050325">
    <property type="entry name" value="Prot/Nucl_acid_deglycase"/>
</dbReference>
<dbReference type="GO" id="GO:0019243">
    <property type="term" value="P:methylglyoxal catabolic process to D-lactate via S-lactoyl-glutathione"/>
    <property type="evidence" value="ECO:0007669"/>
    <property type="project" value="TreeGrafter"/>
</dbReference>
<dbReference type="InterPro" id="IPR023393">
    <property type="entry name" value="START-like_dom_sf"/>
</dbReference>
<feature type="domain" description="DJ-1/PfpI" evidence="4">
    <location>
        <begin position="28"/>
        <end position="229"/>
    </location>
</feature>
<keyword evidence="6" id="KW-1185">Reference proteome</keyword>
<dbReference type="EMBL" id="JYNX01000063">
    <property type="protein sequence ID" value="KMO72594.1"/>
    <property type="molecule type" value="Genomic_DNA"/>
</dbReference>
<gene>
    <name evidence="5" type="primary">hchA</name>
    <name evidence="5" type="ORF">MCHUDSM44219_04887</name>
</gene>
<evidence type="ECO:0000256" key="2">
    <source>
        <dbReference type="ARBA" id="ARBA00023239"/>
    </source>
</evidence>
<dbReference type="Gene3D" id="3.40.50.880">
    <property type="match status" value="1"/>
</dbReference>
<protein>
    <submittedName>
        <fullName evidence="5">Molecular chaperone Hsp31 and glyoxalase 3</fullName>
        <ecNumber evidence="5">4.2.1.130</ecNumber>
    </submittedName>
</protein>
<dbReference type="PANTHER" id="PTHR48094">
    <property type="entry name" value="PROTEIN/NUCLEIC ACID DEGLYCASE DJ-1-RELATED"/>
    <property type="match status" value="1"/>
</dbReference>
<comment type="caution">
    <text evidence="5">The sequence shown here is derived from an EMBL/GenBank/DDBJ whole genome shotgun (WGS) entry which is preliminary data.</text>
</comment>
<keyword evidence="2 5" id="KW-0456">Lyase</keyword>